<dbReference type="EMBL" id="BLXT01007309">
    <property type="protein sequence ID" value="GFO38137.1"/>
    <property type="molecule type" value="Genomic_DNA"/>
</dbReference>
<name>A0AAV4D1R5_9GAST</name>
<dbReference type="Proteomes" id="UP000735302">
    <property type="component" value="Unassembled WGS sequence"/>
</dbReference>
<organism evidence="1 2">
    <name type="scientific">Plakobranchus ocellatus</name>
    <dbReference type="NCBI Taxonomy" id="259542"/>
    <lineage>
        <taxon>Eukaryota</taxon>
        <taxon>Metazoa</taxon>
        <taxon>Spiralia</taxon>
        <taxon>Lophotrochozoa</taxon>
        <taxon>Mollusca</taxon>
        <taxon>Gastropoda</taxon>
        <taxon>Heterobranchia</taxon>
        <taxon>Euthyneura</taxon>
        <taxon>Panpulmonata</taxon>
        <taxon>Sacoglossa</taxon>
        <taxon>Placobranchoidea</taxon>
        <taxon>Plakobranchidae</taxon>
        <taxon>Plakobranchus</taxon>
    </lineage>
</organism>
<comment type="caution">
    <text evidence="1">The sequence shown here is derived from an EMBL/GenBank/DDBJ whole genome shotgun (WGS) entry which is preliminary data.</text>
</comment>
<accession>A0AAV4D1R5</accession>
<evidence type="ECO:0000313" key="2">
    <source>
        <dbReference type="Proteomes" id="UP000735302"/>
    </source>
</evidence>
<keyword evidence="1" id="KW-0238">DNA-binding</keyword>
<evidence type="ECO:0000313" key="1">
    <source>
        <dbReference type="EMBL" id="GFO38137.1"/>
    </source>
</evidence>
<dbReference type="AlphaFoldDB" id="A0AAV4D1R5"/>
<keyword evidence="1" id="KW-0371">Homeobox</keyword>
<protein>
    <submittedName>
        <fullName evidence="1">Dorsal root ganglia homeobox protein</fullName>
    </submittedName>
</protein>
<sequence>MFCFHCPPSFHPSSRSLTLDYPCSTHPPYPGYGLHADLQDEAFARRKQRRNRTTFTLQQVGIYTVSFFGRRQKVPLARMSERIKFLLLTEIVNLLCGCLNLCWGRWSTVNIKSRSEICRDFSVKGSSPATSAQAYRRA</sequence>
<dbReference type="GO" id="GO:0003677">
    <property type="term" value="F:DNA binding"/>
    <property type="evidence" value="ECO:0007669"/>
    <property type="project" value="UniProtKB-KW"/>
</dbReference>
<gene>
    <name evidence="1" type="ORF">PoB_006464200</name>
</gene>
<reference evidence="1 2" key="1">
    <citation type="journal article" date="2021" name="Elife">
        <title>Chloroplast acquisition without the gene transfer in kleptoplastic sea slugs, Plakobranchus ocellatus.</title>
        <authorList>
            <person name="Maeda T."/>
            <person name="Takahashi S."/>
            <person name="Yoshida T."/>
            <person name="Shimamura S."/>
            <person name="Takaki Y."/>
            <person name="Nagai Y."/>
            <person name="Toyoda A."/>
            <person name="Suzuki Y."/>
            <person name="Arimoto A."/>
            <person name="Ishii H."/>
            <person name="Satoh N."/>
            <person name="Nishiyama T."/>
            <person name="Hasebe M."/>
            <person name="Maruyama T."/>
            <person name="Minagawa J."/>
            <person name="Obokata J."/>
            <person name="Shigenobu S."/>
        </authorList>
    </citation>
    <scope>NUCLEOTIDE SEQUENCE [LARGE SCALE GENOMIC DNA]</scope>
</reference>
<keyword evidence="2" id="KW-1185">Reference proteome</keyword>
<proteinExistence type="predicted"/>